<keyword evidence="3" id="KW-0010">Activator</keyword>
<dbReference type="InterPro" id="IPR011008">
    <property type="entry name" value="Dimeric_a/b-barrel"/>
</dbReference>
<dbReference type="Gene3D" id="1.10.10.10">
    <property type="entry name" value="Winged helix-like DNA-binding domain superfamily/Winged helix DNA-binding domain"/>
    <property type="match status" value="1"/>
</dbReference>
<dbReference type="EMBL" id="FQUH01000001">
    <property type="protein sequence ID" value="SHE34200.1"/>
    <property type="molecule type" value="Genomic_DNA"/>
</dbReference>
<evidence type="ECO:0000256" key="5">
    <source>
        <dbReference type="ARBA" id="ARBA00039227"/>
    </source>
</evidence>
<evidence type="ECO:0000259" key="6">
    <source>
        <dbReference type="PROSITE" id="PS50956"/>
    </source>
</evidence>
<evidence type="ECO:0000313" key="7">
    <source>
        <dbReference type="EMBL" id="SHE34200.1"/>
    </source>
</evidence>
<keyword evidence="8" id="KW-1185">Reference proteome</keyword>
<dbReference type="PANTHER" id="PTHR30154">
    <property type="entry name" value="LEUCINE-RESPONSIVE REGULATORY PROTEIN"/>
    <property type="match status" value="1"/>
</dbReference>
<dbReference type="InterPro" id="IPR036390">
    <property type="entry name" value="WH_DNA-bd_sf"/>
</dbReference>
<dbReference type="InterPro" id="IPR036388">
    <property type="entry name" value="WH-like_DNA-bd_sf"/>
</dbReference>
<reference evidence="8" key="1">
    <citation type="submission" date="2016-11" db="EMBL/GenBank/DDBJ databases">
        <authorList>
            <person name="Varghese N."/>
            <person name="Submissions S."/>
        </authorList>
    </citation>
    <scope>NUCLEOTIDE SEQUENCE [LARGE SCALE GENOMIC DNA]</scope>
    <source>
        <strain evidence="8">DSM 21264</strain>
    </source>
</reference>
<dbReference type="GO" id="GO:0006524">
    <property type="term" value="P:alanine catabolic process"/>
    <property type="evidence" value="ECO:0007669"/>
    <property type="project" value="TreeGrafter"/>
</dbReference>
<dbReference type="GO" id="GO:0005829">
    <property type="term" value="C:cytosol"/>
    <property type="evidence" value="ECO:0007669"/>
    <property type="project" value="TreeGrafter"/>
</dbReference>
<dbReference type="InterPro" id="IPR019887">
    <property type="entry name" value="Tscrpt_reg_AsnC/Lrp_C"/>
</dbReference>
<evidence type="ECO:0000256" key="3">
    <source>
        <dbReference type="ARBA" id="ARBA00023159"/>
    </source>
</evidence>
<evidence type="ECO:0000256" key="2">
    <source>
        <dbReference type="ARBA" id="ARBA00023125"/>
    </source>
</evidence>
<dbReference type="PROSITE" id="PS50956">
    <property type="entry name" value="HTH_ASNC_2"/>
    <property type="match status" value="1"/>
</dbReference>
<dbReference type="PROSITE" id="PS00519">
    <property type="entry name" value="HTH_ASNC_1"/>
    <property type="match status" value="1"/>
</dbReference>
<sequence length="181" mass="20885">MTVLLREYDDEETGLHYDRHRYYSLDAALKHNELKMDRFDEKILQELVRFGRISNVELAERVGLSPSATLRRVQELERNGTIKGYRAVIDKHKLEIGFVAYVSIGLSDHSKNAQLAFEAHVQFAPEVTECHNITGDNEYLLRVETKDLLAYKRFHSEVLGECAQVNTITTMVVMDSPKDER</sequence>
<protein>
    <recommendedName>
        <fullName evidence="5">Leucine-responsive regulatory protein</fullName>
    </recommendedName>
</protein>
<evidence type="ECO:0000256" key="1">
    <source>
        <dbReference type="ARBA" id="ARBA00023015"/>
    </source>
</evidence>
<dbReference type="InterPro" id="IPR011991">
    <property type="entry name" value="ArsR-like_HTH"/>
</dbReference>
<dbReference type="Gene3D" id="3.30.70.920">
    <property type="match status" value="1"/>
</dbReference>
<evidence type="ECO:0000313" key="8">
    <source>
        <dbReference type="Proteomes" id="UP000184159"/>
    </source>
</evidence>
<dbReference type="PANTHER" id="PTHR30154:SF0">
    <property type="entry name" value="LEUCINE-RESPONSIVE REGULATORY PROTEIN"/>
    <property type="match status" value="1"/>
</dbReference>
<evidence type="ECO:0000256" key="4">
    <source>
        <dbReference type="ARBA" id="ARBA00023163"/>
    </source>
</evidence>
<gene>
    <name evidence="7" type="ORF">SAMN02745781_00122</name>
</gene>
<dbReference type="GO" id="GO:0043565">
    <property type="term" value="F:sequence-specific DNA binding"/>
    <property type="evidence" value="ECO:0007669"/>
    <property type="project" value="InterPro"/>
</dbReference>
<dbReference type="SUPFAM" id="SSF46785">
    <property type="entry name" value="Winged helix' DNA-binding domain"/>
    <property type="match status" value="1"/>
</dbReference>
<dbReference type="InterPro" id="IPR019885">
    <property type="entry name" value="Tscrpt_reg_HTH_AsnC-type_CS"/>
</dbReference>
<feature type="domain" description="HTH asnC-type" evidence="6">
    <location>
        <begin position="36"/>
        <end position="99"/>
    </location>
</feature>
<dbReference type="InterPro" id="IPR019888">
    <property type="entry name" value="Tscrpt_reg_AsnC-like"/>
</dbReference>
<dbReference type="SUPFAM" id="SSF54909">
    <property type="entry name" value="Dimeric alpha+beta barrel"/>
    <property type="match status" value="1"/>
</dbReference>
<dbReference type="InterPro" id="IPR000485">
    <property type="entry name" value="AsnC-type_HTH_dom"/>
</dbReference>
<dbReference type="AlphaFoldDB" id="A0A1M4SPQ9"/>
<dbReference type="Proteomes" id="UP000184159">
    <property type="component" value="Unassembled WGS sequence"/>
</dbReference>
<dbReference type="CDD" id="cd00090">
    <property type="entry name" value="HTH_ARSR"/>
    <property type="match status" value="1"/>
</dbReference>
<dbReference type="PRINTS" id="PR00033">
    <property type="entry name" value="HTHASNC"/>
</dbReference>
<organism evidence="7 8">
    <name type="scientific">Vibrio gazogenes DSM 21264 = NBRC 103151</name>
    <dbReference type="NCBI Taxonomy" id="1123492"/>
    <lineage>
        <taxon>Bacteria</taxon>
        <taxon>Pseudomonadati</taxon>
        <taxon>Pseudomonadota</taxon>
        <taxon>Gammaproteobacteria</taxon>
        <taxon>Vibrionales</taxon>
        <taxon>Vibrionaceae</taxon>
        <taxon>Vibrio</taxon>
    </lineage>
</organism>
<keyword evidence="4" id="KW-0804">Transcription</keyword>
<proteinExistence type="predicted"/>
<dbReference type="Pfam" id="PF01037">
    <property type="entry name" value="AsnC_trans_reg"/>
    <property type="match status" value="1"/>
</dbReference>
<dbReference type="GO" id="GO:0006355">
    <property type="term" value="P:regulation of DNA-templated transcription"/>
    <property type="evidence" value="ECO:0007669"/>
    <property type="project" value="UniProtKB-ARBA"/>
</dbReference>
<keyword evidence="1" id="KW-0805">Transcription regulation</keyword>
<dbReference type="GO" id="GO:0043201">
    <property type="term" value="P:response to L-leucine"/>
    <property type="evidence" value="ECO:0007669"/>
    <property type="project" value="TreeGrafter"/>
</dbReference>
<accession>A0A1M4SPQ9</accession>
<dbReference type="SMART" id="SM00344">
    <property type="entry name" value="HTH_ASNC"/>
    <property type="match status" value="1"/>
</dbReference>
<dbReference type="Pfam" id="PF13412">
    <property type="entry name" value="HTH_24"/>
    <property type="match status" value="1"/>
</dbReference>
<keyword evidence="2 7" id="KW-0238">DNA-binding</keyword>
<name>A0A1M4SPQ9_VIBGA</name>